<reference evidence="1" key="1">
    <citation type="submission" date="2014-09" db="EMBL/GenBank/DDBJ databases">
        <authorList>
            <person name="Magalhaes I.L.F."/>
            <person name="Oliveira U."/>
            <person name="Santos F.R."/>
            <person name="Vidigal T.H.D.A."/>
            <person name="Brescovit A.D."/>
            <person name="Santos A.J."/>
        </authorList>
    </citation>
    <scope>NUCLEOTIDE SEQUENCE</scope>
    <source>
        <tissue evidence="1">Shoot tissue taken approximately 20 cm above the soil surface</tissue>
    </source>
</reference>
<reference evidence="1" key="2">
    <citation type="journal article" date="2015" name="Data Brief">
        <title>Shoot transcriptome of the giant reed, Arundo donax.</title>
        <authorList>
            <person name="Barrero R.A."/>
            <person name="Guerrero F.D."/>
            <person name="Moolhuijzen P."/>
            <person name="Goolsby J.A."/>
            <person name="Tidwell J."/>
            <person name="Bellgard S.E."/>
            <person name="Bellgard M.I."/>
        </authorList>
    </citation>
    <scope>NUCLEOTIDE SEQUENCE</scope>
    <source>
        <tissue evidence="1">Shoot tissue taken approximately 20 cm above the soil surface</tissue>
    </source>
</reference>
<proteinExistence type="predicted"/>
<evidence type="ECO:0000313" key="1">
    <source>
        <dbReference type="EMBL" id="JAE09244.1"/>
    </source>
</evidence>
<protein>
    <submittedName>
        <fullName evidence="1">Uncharacterized protein</fullName>
    </submittedName>
</protein>
<accession>A0A0A9FDE9</accession>
<dbReference type="EMBL" id="GBRH01188652">
    <property type="protein sequence ID" value="JAE09244.1"/>
    <property type="molecule type" value="Transcribed_RNA"/>
</dbReference>
<name>A0A0A9FDE9_ARUDO</name>
<sequence>MLLCCLSMLVWDSCEQCSLAYWCYFLLVLFSSYYCATMHDSSVPSHLTSLLSKRERASS</sequence>
<organism evidence="1">
    <name type="scientific">Arundo donax</name>
    <name type="common">Giant reed</name>
    <name type="synonym">Donax arundinaceus</name>
    <dbReference type="NCBI Taxonomy" id="35708"/>
    <lineage>
        <taxon>Eukaryota</taxon>
        <taxon>Viridiplantae</taxon>
        <taxon>Streptophyta</taxon>
        <taxon>Embryophyta</taxon>
        <taxon>Tracheophyta</taxon>
        <taxon>Spermatophyta</taxon>
        <taxon>Magnoliopsida</taxon>
        <taxon>Liliopsida</taxon>
        <taxon>Poales</taxon>
        <taxon>Poaceae</taxon>
        <taxon>PACMAD clade</taxon>
        <taxon>Arundinoideae</taxon>
        <taxon>Arundineae</taxon>
        <taxon>Arundo</taxon>
    </lineage>
</organism>
<dbReference type="AlphaFoldDB" id="A0A0A9FDE9"/>